<dbReference type="InParanoid" id="S8EA28"/>
<dbReference type="Proteomes" id="UP000015241">
    <property type="component" value="Unassembled WGS sequence"/>
</dbReference>
<accession>S8EA28</accession>
<dbReference type="HOGENOM" id="CLU_3074197_0_0_1"/>
<name>S8EA28_FOMSC</name>
<evidence type="ECO:0000313" key="1">
    <source>
        <dbReference type="EMBL" id="EPT01837.1"/>
    </source>
</evidence>
<dbReference type="EMBL" id="KE504139">
    <property type="protein sequence ID" value="EPT01837.1"/>
    <property type="molecule type" value="Genomic_DNA"/>
</dbReference>
<keyword evidence="2" id="KW-1185">Reference proteome</keyword>
<gene>
    <name evidence="1" type="ORF">FOMPIDRAFT_46679</name>
</gene>
<dbReference type="AlphaFoldDB" id="S8EA28"/>
<proteinExistence type="predicted"/>
<protein>
    <submittedName>
        <fullName evidence="1">Uncharacterized protein</fullName>
    </submittedName>
</protein>
<feature type="non-terminal residue" evidence="1">
    <location>
        <position position="1"/>
    </location>
</feature>
<reference evidence="1 2" key="1">
    <citation type="journal article" date="2012" name="Science">
        <title>The Paleozoic origin of enzymatic lignin decomposition reconstructed from 31 fungal genomes.</title>
        <authorList>
            <person name="Floudas D."/>
            <person name="Binder M."/>
            <person name="Riley R."/>
            <person name="Barry K."/>
            <person name="Blanchette R.A."/>
            <person name="Henrissat B."/>
            <person name="Martinez A.T."/>
            <person name="Otillar R."/>
            <person name="Spatafora J.W."/>
            <person name="Yadav J.S."/>
            <person name="Aerts A."/>
            <person name="Benoit I."/>
            <person name="Boyd A."/>
            <person name="Carlson A."/>
            <person name="Copeland A."/>
            <person name="Coutinho P.M."/>
            <person name="de Vries R.P."/>
            <person name="Ferreira P."/>
            <person name="Findley K."/>
            <person name="Foster B."/>
            <person name="Gaskell J."/>
            <person name="Glotzer D."/>
            <person name="Gorecki P."/>
            <person name="Heitman J."/>
            <person name="Hesse C."/>
            <person name="Hori C."/>
            <person name="Igarashi K."/>
            <person name="Jurgens J.A."/>
            <person name="Kallen N."/>
            <person name="Kersten P."/>
            <person name="Kohler A."/>
            <person name="Kuees U."/>
            <person name="Kumar T.K.A."/>
            <person name="Kuo A."/>
            <person name="LaButti K."/>
            <person name="Larrondo L.F."/>
            <person name="Lindquist E."/>
            <person name="Ling A."/>
            <person name="Lombard V."/>
            <person name="Lucas S."/>
            <person name="Lundell T."/>
            <person name="Martin R."/>
            <person name="McLaughlin D.J."/>
            <person name="Morgenstern I."/>
            <person name="Morin E."/>
            <person name="Murat C."/>
            <person name="Nagy L.G."/>
            <person name="Nolan M."/>
            <person name="Ohm R.A."/>
            <person name="Patyshakuliyeva A."/>
            <person name="Rokas A."/>
            <person name="Ruiz-Duenas F.J."/>
            <person name="Sabat G."/>
            <person name="Salamov A."/>
            <person name="Samejima M."/>
            <person name="Schmutz J."/>
            <person name="Slot J.C."/>
            <person name="St John F."/>
            <person name="Stenlid J."/>
            <person name="Sun H."/>
            <person name="Sun S."/>
            <person name="Syed K."/>
            <person name="Tsang A."/>
            <person name="Wiebenga A."/>
            <person name="Young D."/>
            <person name="Pisabarro A."/>
            <person name="Eastwood D.C."/>
            <person name="Martin F."/>
            <person name="Cullen D."/>
            <person name="Grigoriev I.V."/>
            <person name="Hibbett D.S."/>
        </authorList>
    </citation>
    <scope>NUCLEOTIDE SEQUENCE</scope>
    <source>
        <strain evidence="2">FP-58527</strain>
    </source>
</reference>
<organism evidence="1 2">
    <name type="scientific">Fomitopsis schrenkii</name>
    <name type="common">Brown rot fungus</name>
    <dbReference type="NCBI Taxonomy" id="2126942"/>
    <lineage>
        <taxon>Eukaryota</taxon>
        <taxon>Fungi</taxon>
        <taxon>Dikarya</taxon>
        <taxon>Basidiomycota</taxon>
        <taxon>Agaricomycotina</taxon>
        <taxon>Agaricomycetes</taxon>
        <taxon>Polyporales</taxon>
        <taxon>Fomitopsis</taxon>
    </lineage>
</organism>
<sequence length="53" mass="6008">YCKGLTGKRAEWAVSRMKSYRRVGAGAMISVSRRSAQRRIAEPTVGKRYISNF</sequence>
<evidence type="ECO:0000313" key="2">
    <source>
        <dbReference type="Proteomes" id="UP000015241"/>
    </source>
</evidence>